<dbReference type="InterPro" id="IPR029058">
    <property type="entry name" value="AB_hydrolase_fold"/>
</dbReference>
<sequence length="316" mass="34068">MNGTPEPFHPDLRAARWIPNLGVSRATLRLFRASPREAGSTPTVEVSSASVHTTDGELVLRIFRPRAAADPVPGLFWIHGGGLVIGTPQQDDATNRLLAETLGIVVIAAQYRLAPEHPAPAALDDLIAEWRAVLGDPNRFGVDPSRMAIGGGSAGGGLAAALVQRLHDEKDPEPIFQLLVYPMLDDRTVLRTDIDTRHHRFWPASSNRYGWESYLGVPAGSAEVPPYSVPARREDLTGLPPAWIGVGTLDLFHDEDLAYADRLHAAGVPCEVVEVPGAFHGFDATFTKAAVTKEFHATIARALRGALRLPEESPAS</sequence>
<accession>A0A5B8M1D1</accession>
<dbReference type="InterPro" id="IPR050300">
    <property type="entry name" value="GDXG_lipolytic_enzyme"/>
</dbReference>
<evidence type="ECO:0000259" key="2">
    <source>
        <dbReference type="Pfam" id="PF07859"/>
    </source>
</evidence>
<feature type="domain" description="Alpha/beta hydrolase fold-3" evidence="2">
    <location>
        <begin position="75"/>
        <end position="282"/>
    </location>
</feature>
<dbReference type="SUPFAM" id="SSF53474">
    <property type="entry name" value="alpha/beta-Hydrolases"/>
    <property type="match status" value="1"/>
</dbReference>
<gene>
    <name evidence="3" type="ORF">FPZ11_01365</name>
</gene>
<name>A0A5B8M1D1_9MICO</name>
<proteinExistence type="predicted"/>
<evidence type="ECO:0000313" key="3">
    <source>
        <dbReference type="EMBL" id="QDZ13625.1"/>
    </source>
</evidence>
<protein>
    <submittedName>
        <fullName evidence="3">Alpha/beta hydrolase</fullName>
    </submittedName>
</protein>
<dbReference type="Gene3D" id="3.40.50.1820">
    <property type="entry name" value="alpha/beta hydrolase"/>
    <property type="match status" value="1"/>
</dbReference>
<keyword evidence="4" id="KW-1185">Reference proteome</keyword>
<evidence type="ECO:0000313" key="4">
    <source>
        <dbReference type="Proteomes" id="UP000320216"/>
    </source>
</evidence>
<dbReference type="PANTHER" id="PTHR48081:SF8">
    <property type="entry name" value="ALPHA_BETA HYDROLASE FOLD-3 DOMAIN-CONTAINING PROTEIN-RELATED"/>
    <property type="match status" value="1"/>
</dbReference>
<reference evidence="3 4" key="1">
    <citation type="submission" date="2019-07" db="EMBL/GenBank/DDBJ databases">
        <title>Full genome sequence of Humibacter sp. WJ7-1.</title>
        <authorList>
            <person name="Im W.-T."/>
        </authorList>
    </citation>
    <scope>NUCLEOTIDE SEQUENCE [LARGE SCALE GENOMIC DNA]</scope>
    <source>
        <strain evidence="3 4">WJ7-1</strain>
    </source>
</reference>
<evidence type="ECO:0000256" key="1">
    <source>
        <dbReference type="ARBA" id="ARBA00022801"/>
    </source>
</evidence>
<dbReference type="InterPro" id="IPR013094">
    <property type="entry name" value="AB_hydrolase_3"/>
</dbReference>
<dbReference type="Proteomes" id="UP000320216">
    <property type="component" value="Chromosome"/>
</dbReference>
<dbReference type="KEGG" id="huw:FPZ11_01365"/>
<dbReference type="AlphaFoldDB" id="A0A5B8M1D1"/>
<dbReference type="RefSeq" id="WP_146317732.1">
    <property type="nucleotide sequence ID" value="NZ_CP042305.1"/>
</dbReference>
<dbReference type="Pfam" id="PF07859">
    <property type="entry name" value="Abhydrolase_3"/>
    <property type="match status" value="1"/>
</dbReference>
<organism evidence="3 4">
    <name type="scientific">Humibacter ginsenosidimutans</name>
    <dbReference type="NCBI Taxonomy" id="2599293"/>
    <lineage>
        <taxon>Bacteria</taxon>
        <taxon>Bacillati</taxon>
        <taxon>Actinomycetota</taxon>
        <taxon>Actinomycetes</taxon>
        <taxon>Micrococcales</taxon>
        <taxon>Microbacteriaceae</taxon>
        <taxon>Humibacter</taxon>
    </lineage>
</organism>
<dbReference type="PANTHER" id="PTHR48081">
    <property type="entry name" value="AB HYDROLASE SUPERFAMILY PROTEIN C4A8.06C"/>
    <property type="match status" value="1"/>
</dbReference>
<dbReference type="GO" id="GO:0016787">
    <property type="term" value="F:hydrolase activity"/>
    <property type="evidence" value="ECO:0007669"/>
    <property type="project" value="UniProtKB-KW"/>
</dbReference>
<dbReference type="EMBL" id="CP042305">
    <property type="protein sequence ID" value="QDZ13625.1"/>
    <property type="molecule type" value="Genomic_DNA"/>
</dbReference>
<keyword evidence="1 3" id="KW-0378">Hydrolase</keyword>
<dbReference type="OrthoDB" id="9803828at2"/>